<evidence type="ECO:0000256" key="1">
    <source>
        <dbReference type="SAM" id="MobiDB-lite"/>
    </source>
</evidence>
<organism evidence="2 3">
    <name type="scientific">Galerina marginata (strain CBS 339.88)</name>
    <dbReference type="NCBI Taxonomy" id="685588"/>
    <lineage>
        <taxon>Eukaryota</taxon>
        <taxon>Fungi</taxon>
        <taxon>Dikarya</taxon>
        <taxon>Basidiomycota</taxon>
        <taxon>Agaricomycotina</taxon>
        <taxon>Agaricomycetes</taxon>
        <taxon>Agaricomycetidae</taxon>
        <taxon>Agaricales</taxon>
        <taxon>Agaricineae</taxon>
        <taxon>Strophariaceae</taxon>
        <taxon>Galerina</taxon>
    </lineage>
</organism>
<dbReference type="STRING" id="685588.A0A067SZ81"/>
<name>A0A067SZ81_GALM3</name>
<evidence type="ECO:0000313" key="2">
    <source>
        <dbReference type="EMBL" id="KDR72068.1"/>
    </source>
</evidence>
<accession>A0A067SZ81</accession>
<keyword evidence="3" id="KW-1185">Reference proteome</keyword>
<feature type="region of interest" description="Disordered" evidence="1">
    <location>
        <begin position="335"/>
        <end position="368"/>
    </location>
</feature>
<feature type="compositionally biased region" description="Basic and acidic residues" evidence="1">
    <location>
        <begin position="341"/>
        <end position="351"/>
    </location>
</feature>
<reference evidence="3" key="1">
    <citation type="journal article" date="2014" name="Proc. Natl. Acad. Sci. U.S.A.">
        <title>Extensive sampling of basidiomycete genomes demonstrates inadequacy of the white-rot/brown-rot paradigm for wood decay fungi.</title>
        <authorList>
            <person name="Riley R."/>
            <person name="Salamov A.A."/>
            <person name="Brown D.W."/>
            <person name="Nagy L.G."/>
            <person name="Floudas D."/>
            <person name="Held B.W."/>
            <person name="Levasseur A."/>
            <person name="Lombard V."/>
            <person name="Morin E."/>
            <person name="Otillar R."/>
            <person name="Lindquist E.A."/>
            <person name="Sun H."/>
            <person name="LaButti K.M."/>
            <person name="Schmutz J."/>
            <person name="Jabbour D."/>
            <person name="Luo H."/>
            <person name="Baker S.E."/>
            <person name="Pisabarro A.G."/>
            <person name="Walton J.D."/>
            <person name="Blanchette R.A."/>
            <person name="Henrissat B."/>
            <person name="Martin F."/>
            <person name="Cullen D."/>
            <person name="Hibbett D.S."/>
            <person name="Grigoriev I.V."/>
        </authorList>
    </citation>
    <scope>NUCLEOTIDE SEQUENCE [LARGE SCALE GENOMIC DNA]</scope>
    <source>
        <strain evidence="3">CBS 339.88</strain>
    </source>
</reference>
<dbReference type="EMBL" id="KL142390">
    <property type="protein sequence ID" value="KDR72068.1"/>
    <property type="molecule type" value="Genomic_DNA"/>
</dbReference>
<feature type="compositionally biased region" description="Basic and acidic residues" evidence="1">
    <location>
        <begin position="1"/>
        <end position="12"/>
    </location>
</feature>
<proteinExistence type="predicted"/>
<gene>
    <name evidence="2" type="ORF">GALMADRAFT_213516</name>
</gene>
<dbReference type="HOGENOM" id="CLU_451295_0_0_1"/>
<feature type="region of interest" description="Disordered" evidence="1">
    <location>
        <begin position="1"/>
        <end position="65"/>
    </location>
</feature>
<dbReference type="Proteomes" id="UP000027222">
    <property type="component" value="Unassembled WGS sequence"/>
</dbReference>
<protein>
    <submittedName>
        <fullName evidence="2">Uncharacterized protein</fullName>
    </submittedName>
</protein>
<evidence type="ECO:0000313" key="3">
    <source>
        <dbReference type="Proteomes" id="UP000027222"/>
    </source>
</evidence>
<feature type="region of interest" description="Disordered" evidence="1">
    <location>
        <begin position="137"/>
        <end position="177"/>
    </location>
</feature>
<sequence length="605" mass="66666">MTVTEIRQESRRVRSASTEVQQGGLQGRKDDGGDRNTAGKPQKWVLREPGCANIQGSGSQPKHAAFQFPPLDEIIQSLNESVKGHSTDTTVGPSLHFPEAQTQATMIFKGVNPSASPPAAPTIDPKLLSVAQPPEQVMNMDTDAPDSTPSAPQESTSAAVASGSPDNTAIQSSDSCKSTPAETVSEVVWPAFGQRAFTGVDAKTIEDIHSTLAMRENHLLVIHEAEFNLCLPQQRTMDDIRAQISFIDRGYRYVNDAEIRLEELRQVVLKIEADSEAKATRKVLLDQRRRLTKEKESLLKVMADKANAEVMLKVTDIVKQLIELDQVLNLPRATKTTKSSNAEKKGGKRLESVGTGDDIGNFKSDPDERKAVEGFNNMTLEQKTDMAAKARASIHAFMKSGSNSDLNVGHHQELRVLQGLLPEESLRSTKLAIAIHTTSAKNTVCRFHKRHQKTRIHDSVGMNVVEGVGYPAAYGSLQDPVVPPDGFMNCGCLIEDVLYDFYFWKTWTATGRRPDLANRSESLKYDILPPRIRAFVVDMFKKFTRLTLNDLYGCYGMSRTAREDTLAMVSAKRLIEGWQKSTGVGVTFELHGNSSEAKVEDVGDN</sequence>
<feature type="compositionally biased region" description="Polar residues" evidence="1">
    <location>
        <begin position="145"/>
        <end position="177"/>
    </location>
</feature>
<dbReference type="AlphaFoldDB" id="A0A067SZ81"/>
<dbReference type="OrthoDB" id="3062477at2759"/>